<dbReference type="EMBL" id="POWF01000002">
    <property type="protein sequence ID" value="PNQ73795.1"/>
    <property type="molecule type" value="Genomic_DNA"/>
</dbReference>
<feature type="domain" description="Response regulatory" evidence="10">
    <location>
        <begin position="620"/>
        <end position="742"/>
    </location>
</feature>
<protein>
    <recommendedName>
        <fullName evidence="2">histidine kinase</fullName>
        <ecNumber evidence="2">2.7.13.3</ecNumber>
    </recommendedName>
</protein>
<evidence type="ECO:0000256" key="5">
    <source>
        <dbReference type="ARBA" id="ARBA00022777"/>
    </source>
</evidence>
<dbReference type="InterPro" id="IPR004358">
    <property type="entry name" value="Sig_transdc_His_kin-like_C"/>
</dbReference>
<dbReference type="Gene3D" id="3.40.50.2300">
    <property type="match status" value="1"/>
</dbReference>
<dbReference type="SMART" id="SM00028">
    <property type="entry name" value="TPR"/>
    <property type="match status" value="4"/>
</dbReference>
<dbReference type="PANTHER" id="PTHR43047:SF72">
    <property type="entry name" value="OSMOSENSING HISTIDINE PROTEIN KINASE SLN1"/>
    <property type="match status" value="1"/>
</dbReference>
<dbReference type="GO" id="GO:0009927">
    <property type="term" value="F:histidine phosphotransfer kinase activity"/>
    <property type="evidence" value="ECO:0007669"/>
    <property type="project" value="TreeGrafter"/>
</dbReference>
<dbReference type="SMART" id="SM00448">
    <property type="entry name" value="REC"/>
    <property type="match status" value="1"/>
</dbReference>
<dbReference type="Gene3D" id="3.30.565.10">
    <property type="entry name" value="Histidine kinase-like ATPase, C-terminal domain"/>
    <property type="match status" value="1"/>
</dbReference>
<keyword evidence="7" id="KW-1133">Transmembrane helix</keyword>
<dbReference type="InterPro" id="IPR019734">
    <property type="entry name" value="TPR_rpt"/>
</dbReference>
<comment type="catalytic activity">
    <reaction evidence="1">
        <text>ATP + protein L-histidine = ADP + protein N-phospho-L-histidine.</text>
        <dbReference type="EC" id="2.7.13.3"/>
    </reaction>
</comment>
<dbReference type="EC" id="2.7.13.3" evidence="2"/>
<keyword evidence="8" id="KW-0732">Signal</keyword>
<dbReference type="OrthoDB" id="4457677at2"/>
<feature type="modified residue" description="4-aspartylphosphate" evidence="6">
    <location>
        <position position="671"/>
    </location>
</feature>
<evidence type="ECO:0000259" key="9">
    <source>
        <dbReference type="PROSITE" id="PS50109"/>
    </source>
</evidence>
<dbReference type="RefSeq" id="WP_103051492.1">
    <property type="nucleotide sequence ID" value="NZ_POWF01000002.1"/>
</dbReference>
<evidence type="ECO:0000313" key="12">
    <source>
        <dbReference type="Proteomes" id="UP000236641"/>
    </source>
</evidence>
<dbReference type="GO" id="GO:0005886">
    <property type="term" value="C:plasma membrane"/>
    <property type="evidence" value="ECO:0007669"/>
    <property type="project" value="TreeGrafter"/>
</dbReference>
<dbReference type="PROSITE" id="PS50110">
    <property type="entry name" value="RESPONSE_REGULATORY"/>
    <property type="match status" value="1"/>
</dbReference>
<evidence type="ECO:0000256" key="8">
    <source>
        <dbReference type="SAM" id="SignalP"/>
    </source>
</evidence>
<dbReference type="InterPro" id="IPR011990">
    <property type="entry name" value="TPR-like_helical_dom_sf"/>
</dbReference>
<dbReference type="CDD" id="cd17546">
    <property type="entry name" value="REC_hyHK_CKI1_RcsC-like"/>
    <property type="match status" value="1"/>
</dbReference>
<dbReference type="InterPro" id="IPR001789">
    <property type="entry name" value="Sig_transdc_resp-reg_receiver"/>
</dbReference>
<dbReference type="PANTHER" id="PTHR43047">
    <property type="entry name" value="TWO-COMPONENT HISTIDINE PROTEIN KINASE"/>
    <property type="match status" value="1"/>
</dbReference>
<dbReference type="Pfam" id="PF02518">
    <property type="entry name" value="HATPase_c"/>
    <property type="match status" value="1"/>
</dbReference>
<feature type="domain" description="Histidine kinase" evidence="9">
    <location>
        <begin position="376"/>
        <end position="593"/>
    </location>
</feature>
<keyword evidence="4" id="KW-0808">Transferase</keyword>
<dbReference type="Pfam" id="PF00512">
    <property type="entry name" value="HisKA"/>
    <property type="match status" value="1"/>
</dbReference>
<dbReference type="CDD" id="cd16922">
    <property type="entry name" value="HATPase_EvgS-ArcB-TorS-like"/>
    <property type="match status" value="1"/>
</dbReference>
<dbReference type="AlphaFoldDB" id="A0A2K1E0L1"/>
<feature type="chain" id="PRO_5014335205" description="histidine kinase" evidence="8">
    <location>
        <begin position="19"/>
        <end position="744"/>
    </location>
</feature>
<proteinExistence type="predicted"/>
<dbReference type="Gene3D" id="1.10.287.130">
    <property type="match status" value="1"/>
</dbReference>
<dbReference type="PRINTS" id="PR00344">
    <property type="entry name" value="BCTRLSENSOR"/>
</dbReference>
<dbReference type="SMART" id="SM00387">
    <property type="entry name" value="HATPase_c"/>
    <property type="match status" value="1"/>
</dbReference>
<dbReference type="CDD" id="cd00082">
    <property type="entry name" value="HisKA"/>
    <property type="match status" value="1"/>
</dbReference>
<dbReference type="SMART" id="SM00388">
    <property type="entry name" value="HisKA"/>
    <property type="match status" value="1"/>
</dbReference>
<dbReference type="Pfam" id="PF00072">
    <property type="entry name" value="Response_reg"/>
    <property type="match status" value="1"/>
</dbReference>
<dbReference type="PROSITE" id="PS50109">
    <property type="entry name" value="HIS_KIN"/>
    <property type="match status" value="1"/>
</dbReference>
<dbReference type="InterPro" id="IPR036890">
    <property type="entry name" value="HATPase_C_sf"/>
</dbReference>
<dbReference type="SUPFAM" id="SSF48452">
    <property type="entry name" value="TPR-like"/>
    <property type="match status" value="1"/>
</dbReference>
<keyword evidence="3 6" id="KW-0597">Phosphoprotein</keyword>
<dbReference type="GO" id="GO:0000155">
    <property type="term" value="F:phosphorelay sensor kinase activity"/>
    <property type="evidence" value="ECO:0007669"/>
    <property type="project" value="InterPro"/>
</dbReference>
<name>A0A2K1E0L1_9FLAO</name>
<keyword evidence="5" id="KW-0418">Kinase</keyword>
<dbReference type="InterPro" id="IPR005467">
    <property type="entry name" value="His_kinase_dom"/>
</dbReference>
<evidence type="ECO:0000256" key="7">
    <source>
        <dbReference type="SAM" id="Phobius"/>
    </source>
</evidence>
<gene>
    <name evidence="11" type="ORF">C1T31_05530</name>
</gene>
<dbReference type="SUPFAM" id="SSF47384">
    <property type="entry name" value="Homodimeric domain of signal transducing histidine kinase"/>
    <property type="match status" value="1"/>
</dbReference>
<sequence length="744" mass="85127">MRYTITLFVILISVLAFGQHDQDSLQNANLLEFERLESELENVRATGDIQSEIHILNDILYHKLGSFQDFTSSYFDAKNLEDLIEENPQIYVSNKLKSKLFDNISWLLQSQEETEESIVYIKKAIQAANNDKDIKQAKTHLIRLAILENDLGNKQKSDSIFQHIQEWAISQNDTEFLAAQYETKAWMALIQENYTETIRYGNICLKLSNNFVRTTYNNMSEAYLKLNKPDSALIYAKKAYNAVVSTGHMADRANAHQSLRKSYAALNDFEQAYYHFNEYYKISEKHNSYKTAQKIGNYNLQRQKELTRIKEAINAEKLANQRLIIWIISGSLIILIIGLIYIFNRLKLIRRQNTIIVQEKARAEQSEKYKEQFLANMSHEIRTPMHAISGMTNSLLRNSHLNEQLPYLEAMKTSSDNLLVLLDDILDLSKIESGKLEIQYVLMNPKSVVESVVKTLQYRAKDKGLKISYKLDSNVPDQIVGDSLRLNQILMNLVGNAIKFTEQGSIQLTCSLKTTNNLLFCVEDTGIGISQEKLETIFNSFEQGEKSKSQIFQGTGLGLSISKKLVELQDGEIWVESEINKGSKFCFTLPLINQSTESMEKAIYTEPELLKIGTELKGIRILLAEDDEFNTMVIEDDLNYFIKDFSLKKAKNGHEALELFKSNSFDIILMDMHMPVLNGIEATIEIRKIESSNNQMMPIPILAMTANIVKSELDKCIESGMNAVIPKPYKPEQLLVKLSEYFGN</sequence>
<keyword evidence="7" id="KW-0472">Membrane</keyword>
<keyword evidence="12" id="KW-1185">Reference proteome</keyword>
<dbReference type="InterPro" id="IPR003661">
    <property type="entry name" value="HisK_dim/P_dom"/>
</dbReference>
<evidence type="ECO:0000256" key="2">
    <source>
        <dbReference type="ARBA" id="ARBA00012438"/>
    </source>
</evidence>
<evidence type="ECO:0000256" key="3">
    <source>
        <dbReference type="ARBA" id="ARBA00022553"/>
    </source>
</evidence>
<feature type="signal peptide" evidence="8">
    <location>
        <begin position="1"/>
        <end position="18"/>
    </location>
</feature>
<dbReference type="Proteomes" id="UP000236641">
    <property type="component" value="Unassembled WGS sequence"/>
</dbReference>
<reference evidence="11 12" key="1">
    <citation type="submission" date="2018-01" db="EMBL/GenBank/DDBJ databases">
        <title>The draft genome of Hanstruepera neustonica JCM19743.</title>
        <authorList>
            <person name="He R.-H."/>
            <person name="Du Z.-J."/>
        </authorList>
    </citation>
    <scope>NUCLEOTIDE SEQUENCE [LARGE SCALE GENOMIC DNA]</scope>
    <source>
        <strain evidence="11 12">JCM19743</strain>
    </source>
</reference>
<accession>A0A2K1E0L1</accession>
<evidence type="ECO:0000313" key="11">
    <source>
        <dbReference type="EMBL" id="PNQ73795.1"/>
    </source>
</evidence>
<organism evidence="11 12">
    <name type="scientific">Hanstruepera neustonica</name>
    <dbReference type="NCBI Taxonomy" id="1445657"/>
    <lineage>
        <taxon>Bacteria</taxon>
        <taxon>Pseudomonadati</taxon>
        <taxon>Bacteroidota</taxon>
        <taxon>Flavobacteriia</taxon>
        <taxon>Flavobacteriales</taxon>
        <taxon>Flavobacteriaceae</taxon>
        <taxon>Hanstruepera</taxon>
    </lineage>
</organism>
<dbReference type="InterPro" id="IPR011006">
    <property type="entry name" value="CheY-like_superfamily"/>
</dbReference>
<dbReference type="FunFam" id="3.30.565.10:FF:000010">
    <property type="entry name" value="Sensor histidine kinase RcsC"/>
    <property type="match status" value="1"/>
</dbReference>
<evidence type="ECO:0000256" key="4">
    <source>
        <dbReference type="ARBA" id="ARBA00022679"/>
    </source>
</evidence>
<evidence type="ECO:0000256" key="6">
    <source>
        <dbReference type="PROSITE-ProRule" id="PRU00169"/>
    </source>
</evidence>
<evidence type="ECO:0000256" key="1">
    <source>
        <dbReference type="ARBA" id="ARBA00000085"/>
    </source>
</evidence>
<dbReference type="InterPro" id="IPR036097">
    <property type="entry name" value="HisK_dim/P_sf"/>
</dbReference>
<dbReference type="SUPFAM" id="SSF55874">
    <property type="entry name" value="ATPase domain of HSP90 chaperone/DNA topoisomerase II/histidine kinase"/>
    <property type="match status" value="1"/>
</dbReference>
<dbReference type="InterPro" id="IPR003594">
    <property type="entry name" value="HATPase_dom"/>
</dbReference>
<keyword evidence="7" id="KW-0812">Transmembrane</keyword>
<dbReference type="SUPFAM" id="SSF52172">
    <property type="entry name" value="CheY-like"/>
    <property type="match status" value="1"/>
</dbReference>
<comment type="caution">
    <text evidence="11">The sequence shown here is derived from an EMBL/GenBank/DDBJ whole genome shotgun (WGS) entry which is preliminary data.</text>
</comment>
<evidence type="ECO:0000259" key="10">
    <source>
        <dbReference type="PROSITE" id="PS50110"/>
    </source>
</evidence>
<feature type="transmembrane region" description="Helical" evidence="7">
    <location>
        <begin position="323"/>
        <end position="343"/>
    </location>
</feature>
<dbReference type="Gene3D" id="1.25.40.10">
    <property type="entry name" value="Tetratricopeptide repeat domain"/>
    <property type="match status" value="1"/>
</dbReference>